<accession>I4A0H4</accession>
<organism evidence="1 2">
    <name type="scientific">Ornithobacterium rhinotracheale (strain ATCC 51463 / DSM 15997 / CCUG 23171 / CIP 104009 / LMG 9086)</name>
    <dbReference type="NCBI Taxonomy" id="867902"/>
    <lineage>
        <taxon>Bacteria</taxon>
        <taxon>Pseudomonadati</taxon>
        <taxon>Bacteroidota</taxon>
        <taxon>Flavobacteriia</taxon>
        <taxon>Flavobacteriales</taxon>
        <taxon>Weeksellaceae</taxon>
        <taxon>Ornithobacterium</taxon>
    </lineage>
</organism>
<dbReference type="eggNOG" id="ENOG502ZBK6">
    <property type="taxonomic scope" value="Bacteria"/>
</dbReference>
<name>I4A0H4_ORNRL</name>
<dbReference type="EMBL" id="CP003283">
    <property type="protein sequence ID" value="AFL97458.1"/>
    <property type="molecule type" value="Genomic_DNA"/>
</dbReference>
<dbReference type="RefSeq" id="WP_014791023.1">
    <property type="nucleotide sequence ID" value="NC_018016.1"/>
</dbReference>
<dbReference type="InterPro" id="IPR018914">
    <property type="entry name" value="DUF2480"/>
</dbReference>
<dbReference type="GeneID" id="71568924"/>
<evidence type="ECO:0008006" key="3">
    <source>
        <dbReference type="Google" id="ProtNLM"/>
    </source>
</evidence>
<dbReference type="Pfam" id="PF10652">
    <property type="entry name" value="DUF2480"/>
    <property type="match status" value="1"/>
</dbReference>
<evidence type="ECO:0000313" key="2">
    <source>
        <dbReference type="Proteomes" id="UP000006051"/>
    </source>
</evidence>
<dbReference type="AlphaFoldDB" id="I4A0H4"/>
<dbReference type="STRING" id="867902.Ornrh_1276"/>
<dbReference type="PATRIC" id="fig|867902.3.peg.1252"/>
<keyword evidence="2" id="KW-1185">Reference proteome</keyword>
<dbReference type="GeneID" id="97257936"/>
<dbReference type="Proteomes" id="UP000006051">
    <property type="component" value="Chromosome"/>
</dbReference>
<dbReference type="KEGG" id="orh:Ornrh_1276"/>
<protein>
    <recommendedName>
        <fullName evidence="3">DUF2480 family protein</fullName>
    </recommendedName>
</protein>
<sequence>MTQIVNRVANSSLITIDLNYIFEKEISNQIINFDLKNFLKDGLILIEKDFREMLKNTNWEIYKNKYVHLYCSDEPILPGWAFLLVQCHLAPFSEFCGVGNKNDFNNAALQHYIKNMNLDDFSGKPIIIKGCGNMKINEQTYLSLIAKLQPVAKSLMYGEACSTVPLYKKK</sequence>
<dbReference type="HOGENOM" id="CLU_1575646_0_0_10"/>
<reference evidence="1 2" key="1">
    <citation type="submission" date="2012-06" db="EMBL/GenBank/DDBJ databases">
        <title>The complete genome of Ornithobacterium rhinotracheale DSM 15997.</title>
        <authorList>
            <consortium name="US DOE Joint Genome Institute (JGI-PGF)"/>
            <person name="Lucas S."/>
            <person name="Copeland A."/>
            <person name="Lapidus A."/>
            <person name="Goodwin L."/>
            <person name="Pitluck S."/>
            <person name="Peters L."/>
            <person name="Mikhailova N."/>
            <person name="Teshima H."/>
            <person name="Kyrpides N."/>
            <person name="Mavromatis K."/>
            <person name="Pagani I."/>
            <person name="Ivanova N."/>
            <person name="Ovchinnikova G."/>
            <person name="Zeytun A."/>
            <person name="Detter J.C."/>
            <person name="Han C."/>
            <person name="Land M."/>
            <person name="Hauser L."/>
            <person name="Markowitz V."/>
            <person name="Cheng J.-F."/>
            <person name="Hugenholtz P."/>
            <person name="Woyke T."/>
            <person name="Wu D."/>
            <person name="Lang E."/>
            <person name="Kopitz M."/>
            <person name="Brambilla E."/>
            <person name="Klenk H.-P."/>
            <person name="Eisen J.A."/>
        </authorList>
    </citation>
    <scope>NUCLEOTIDE SEQUENCE [LARGE SCALE GENOMIC DNA]</scope>
    <source>
        <strain evidence="2">ATCC 51463 / DSM 15997 / CCUG 23171 / LMG 9086</strain>
    </source>
</reference>
<gene>
    <name evidence="1" type="ordered locus">Ornrh_1276</name>
</gene>
<proteinExistence type="predicted"/>
<evidence type="ECO:0000313" key="1">
    <source>
        <dbReference type="EMBL" id="AFL97458.1"/>
    </source>
</evidence>